<keyword evidence="2" id="KW-0472">Membrane</keyword>
<sequence length="131" mass="15636">MKDKTLYYLFYLLVAVLLLVLCLYHDTPYLVVFCLSVLLFYRFQHKSAQSIEERESRIANLESELLDIKQMKNALEEQIWKQKEILLCTNNQVELTNHTKASISATRRRLYEKIFWEDGSPQKLDEFIRSL</sequence>
<dbReference type="EMBL" id="FQZN01000001">
    <property type="protein sequence ID" value="SHI32263.1"/>
    <property type="molecule type" value="Genomic_DNA"/>
</dbReference>
<dbReference type="SUPFAM" id="SSF58038">
    <property type="entry name" value="SNARE fusion complex"/>
    <property type="match status" value="1"/>
</dbReference>
<reference evidence="4" key="1">
    <citation type="submission" date="2016-11" db="EMBL/GenBank/DDBJ databases">
        <authorList>
            <person name="Varghese N."/>
            <person name="Submissions S."/>
        </authorList>
    </citation>
    <scope>NUCLEOTIDE SEQUENCE [LARGE SCALE GENOMIC DNA]</scope>
    <source>
        <strain evidence="4">DSM 26884</strain>
    </source>
</reference>
<protein>
    <submittedName>
        <fullName evidence="3">Uncharacterized protein</fullName>
    </submittedName>
</protein>
<feature type="transmembrane region" description="Helical" evidence="2">
    <location>
        <begin position="5"/>
        <end position="21"/>
    </location>
</feature>
<evidence type="ECO:0000256" key="2">
    <source>
        <dbReference type="SAM" id="Phobius"/>
    </source>
</evidence>
<keyword evidence="2" id="KW-0812">Transmembrane</keyword>
<evidence type="ECO:0000256" key="1">
    <source>
        <dbReference type="SAM" id="Coils"/>
    </source>
</evidence>
<dbReference type="AlphaFoldDB" id="A0A1M6A7X0"/>
<proteinExistence type="predicted"/>
<gene>
    <name evidence="3" type="ORF">SAMN05444350_10187</name>
</gene>
<feature type="coiled-coil region" evidence="1">
    <location>
        <begin position="51"/>
        <end position="78"/>
    </location>
</feature>
<evidence type="ECO:0000313" key="3">
    <source>
        <dbReference type="EMBL" id="SHI32263.1"/>
    </source>
</evidence>
<keyword evidence="1" id="KW-0175">Coiled coil</keyword>
<keyword evidence="4" id="KW-1185">Reference proteome</keyword>
<dbReference type="GeneID" id="92710342"/>
<dbReference type="Proteomes" id="UP000184192">
    <property type="component" value="Unassembled WGS sequence"/>
</dbReference>
<organism evidence="3 4">
    <name type="scientific">Bacteroides stercorirosoris</name>
    <dbReference type="NCBI Taxonomy" id="871324"/>
    <lineage>
        <taxon>Bacteria</taxon>
        <taxon>Pseudomonadati</taxon>
        <taxon>Bacteroidota</taxon>
        <taxon>Bacteroidia</taxon>
        <taxon>Bacteroidales</taxon>
        <taxon>Bacteroidaceae</taxon>
        <taxon>Bacteroides</taxon>
    </lineage>
</organism>
<accession>A0A1M6A7X0</accession>
<name>A0A1M6A7X0_9BACE</name>
<keyword evidence="2" id="KW-1133">Transmembrane helix</keyword>
<evidence type="ECO:0000313" key="4">
    <source>
        <dbReference type="Proteomes" id="UP000184192"/>
    </source>
</evidence>
<dbReference type="RefSeq" id="WP_025831054.1">
    <property type="nucleotide sequence ID" value="NZ_FQZN01000001.1"/>
</dbReference>